<keyword evidence="4" id="KW-0112">Calmodulin-binding</keyword>
<sequence length="636" mass="71343">MGKTSKWIRNFLTGKKERTKEKINQSERGFTSTTPGTPKEKRRWSFRRSSATAPPTCASTLKDSSPPPQPPPPPQPFVVDSEDEQSKNVSAPEIAVAVEDFAAVKIQACFRSHLARKALRALKGLVKLQALVRGHLVRKQATATLRCMQALITLQAKAREQRIRMIGDSPTNPRTSIHKTRIHNIYHENEENIKIVEMDTQSKFYSPAPSAITDMSPRAYSSHFEDCNSFNTAQSSPQCSRFREYYNGDSLSSYDYPLFPNYMANTQSSKAKARSQSAPKQRPPEIYEKQPSGRRRSSMEAPRNGVPRAVRMQRSSSQLGKESQSHHHHHHPWMAIKLDRSNISLMESECGSTSTIMTNSNYGRHVDLCCLKAQENISYGLYMRSVKSSNFEVASKPINSYSEDPELSDGSKRTTGIEVGKRSKKYWRTDLKMECVFGLVGDGFAIVAADTSAVHSILVHKNNEDKIMVLDSHKLIAASGEPGDRVQFTEYVQKNVSLYQFRNGIPLTTAAAANFTRGELATALRKNPYSVNILMAGYDKEAGASLYYIDYIATLHKVDKGAFGYGSYFSLSTMDRHYRSDMSVEEAIELVDKCILEIRSRLVIAPPNFVIKIVDKDGAREHAWRQSVQDVTTASL</sequence>
<evidence type="ECO:0000256" key="2">
    <source>
        <dbReference type="ARBA" id="ARBA00011517"/>
    </source>
</evidence>
<feature type="compositionally biased region" description="Pro residues" evidence="9">
    <location>
        <begin position="65"/>
        <end position="76"/>
    </location>
</feature>
<comment type="subcellular location">
    <subcellularLocation>
        <location evidence="1">Nucleus</location>
    </subcellularLocation>
</comment>
<dbReference type="PANTHER" id="PTHR32295:SF45">
    <property type="entry name" value="PROTEIN IQ-DOMAIN 19"/>
    <property type="match status" value="1"/>
</dbReference>
<dbReference type="PROSITE" id="PS00854">
    <property type="entry name" value="PROTEASOME_BETA_1"/>
    <property type="match status" value="1"/>
</dbReference>
<keyword evidence="3" id="KW-0963">Cytoplasm</keyword>
<feature type="compositionally biased region" description="Polar residues" evidence="9">
    <location>
        <begin position="47"/>
        <end position="63"/>
    </location>
</feature>
<comment type="similarity">
    <text evidence="7">Belongs to the IQD family.</text>
</comment>
<comment type="subunit">
    <text evidence="8">Binds to multiple calmodulin (CaM) in the presence of Ca(2+) and CaM-like proteins.</text>
</comment>
<name>A0ABQ7LRR7_BRACM</name>
<dbReference type="PROSITE" id="PS51476">
    <property type="entry name" value="PROTEASOME_BETA_2"/>
    <property type="match status" value="1"/>
</dbReference>
<dbReference type="InterPro" id="IPR029055">
    <property type="entry name" value="Ntn_hydrolases_N"/>
</dbReference>
<dbReference type="InterPro" id="IPR035206">
    <property type="entry name" value="Proteasome_beta2"/>
</dbReference>
<evidence type="ECO:0000256" key="6">
    <source>
        <dbReference type="ARBA" id="ARBA00023242"/>
    </source>
</evidence>
<dbReference type="PROSITE" id="PS50096">
    <property type="entry name" value="IQ"/>
    <property type="match status" value="2"/>
</dbReference>
<evidence type="ECO:0000256" key="9">
    <source>
        <dbReference type="SAM" id="MobiDB-lite"/>
    </source>
</evidence>
<evidence type="ECO:0000313" key="11">
    <source>
        <dbReference type="EMBL" id="KAG5389242.1"/>
    </source>
</evidence>
<evidence type="ECO:0000256" key="4">
    <source>
        <dbReference type="ARBA" id="ARBA00022860"/>
    </source>
</evidence>
<organism evidence="11 12">
    <name type="scientific">Brassica rapa subsp. trilocularis</name>
    <dbReference type="NCBI Taxonomy" id="1813537"/>
    <lineage>
        <taxon>Eukaryota</taxon>
        <taxon>Viridiplantae</taxon>
        <taxon>Streptophyta</taxon>
        <taxon>Embryophyta</taxon>
        <taxon>Tracheophyta</taxon>
        <taxon>Spermatophyta</taxon>
        <taxon>Magnoliopsida</taxon>
        <taxon>eudicotyledons</taxon>
        <taxon>Gunneridae</taxon>
        <taxon>Pentapetalae</taxon>
        <taxon>rosids</taxon>
        <taxon>malvids</taxon>
        <taxon>Brassicales</taxon>
        <taxon>Brassicaceae</taxon>
        <taxon>Brassiceae</taxon>
        <taxon>Brassica</taxon>
    </lineage>
</organism>
<keyword evidence="5" id="KW-0647">Proteasome</keyword>
<evidence type="ECO:0000256" key="5">
    <source>
        <dbReference type="ARBA" id="ARBA00022942"/>
    </source>
</evidence>
<comment type="subunit">
    <text evidence="2">Component of the 20S core complex of the 26S proteasome. The 26S proteasome is composed of a core protease (CP), known as the 20S proteasome, capped at one or both ends by the 19S regulatory particle (RP/PA700). The 20S proteasome core is composed of 28 subunits that are arranged in four stacked rings, resulting in a barrel-shaped structure. The two end rings are each formed by seven alpha subunits, and the two central rings are each formed by seven beta subunits. The catalytic chamber with the active sites is on the inside of the barrel.</text>
</comment>
<comment type="caution">
    <text evidence="11">The sequence shown here is derived from an EMBL/GenBank/DDBJ whole genome shotgun (WGS) entry which is preliminary data.</text>
</comment>
<protein>
    <recommendedName>
        <fullName evidence="10">DUF4005 domain-containing protein</fullName>
    </recommendedName>
</protein>
<dbReference type="InterPro" id="IPR025064">
    <property type="entry name" value="DUF4005"/>
</dbReference>
<dbReference type="InterPro" id="IPR001353">
    <property type="entry name" value="Proteasome_sua/b"/>
</dbReference>
<feature type="domain" description="DUF4005" evidence="10">
    <location>
        <begin position="236"/>
        <end position="307"/>
    </location>
</feature>
<evidence type="ECO:0000256" key="7">
    <source>
        <dbReference type="ARBA" id="ARBA00024341"/>
    </source>
</evidence>
<keyword evidence="6" id="KW-0539">Nucleus</keyword>
<evidence type="ECO:0000256" key="8">
    <source>
        <dbReference type="ARBA" id="ARBA00024378"/>
    </source>
</evidence>
<dbReference type="Proteomes" id="UP000823674">
    <property type="component" value="Chromosome A08"/>
</dbReference>
<dbReference type="SMART" id="SM00015">
    <property type="entry name" value="IQ"/>
    <property type="match status" value="2"/>
</dbReference>
<feature type="region of interest" description="Disordered" evidence="9">
    <location>
        <begin position="1"/>
        <end position="88"/>
    </location>
</feature>
<keyword evidence="12" id="KW-1185">Reference proteome</keyword>
<evidence type="ECO:0000313" key="12">
    <source>
        <dbReference type="Proteomes" id="UP000823674"/>
    </source>
</evidence>
<feature type="compositionally biased region" description="Low complexity" evidence="9">
    <location>
        <begin position="267"/>
        <end position="280"/>
    </location>
</feature>
<proteinExistence type="inferred from homology"/>
<accession>A0ABQ7LRR7</accession>
<feature type="compositionally biased region" description="Basic and acidic residues" evidence="9">
    <location>
        <begin position="14"/>
        <end position="25"/>
    </location>
</feature>
<dbReference type="InterPro" id="IPR023333">
    <property type="entry name" value="Proteasome_suB-type"/>
</dbReference>
<evidence type="ECO:0000256" key="3">
    <source>
        <dbReference type="ARBA" id="ARBA00022490"/>
    </source>
</evidence>
<dbReference type="Pfam" id="PF00227">
    <property type="entry name" value="Proteasome"/>
    <property type="match status" value="1"/>
</dbReference>
<feature type="region of interest" description="Disordered" evidence="9">
    <location>
        <begin position="267"/>
        <end position="330"/>
    </location>
</feature>
<gene>
    <name evidence="11" type="primary">A08p017270.1_BraROA</name>
    <name evidence="11" type="ORF">IGI04_030783</name>
</gene>
<dbReference type="SUPFAM" id="SSF56235">
    <property type="entry name" value="N-terminal nucleophile aminohydrolases (Ntn hydrolases)"/>
    <property type="match status" value="1"/>
</dbReference>
<evidence type="ECO:0000256" key="1">
    <source>
        <dbReference type="ARBA" id="ARBA00004123"/>
    </source>
</evidence>
<dbReference type="PANTHER" id="PTHR32295">
    <property type="entry name" value="IQ-DOMAIN 5-RELATED"/>
    <property type="match status" value="1"/>
</dbReference>
<dbReference type="CDD" id="cd23767">
    <property type="entry name" value="IQCD"/>
    <property type="match status" value="1"/>
</dbReference>
<dbReference type="Gene3D" id="1.20.5.190">
    <property type="match status" value="1"/>
</dbReference>
<feature type="compositionally biased region" description="Polar residues" evidence="9">
    <location>
        <begin position="313"/>
        <end position="322"/>
    </location>
</feature>
<dbReference type="Pfam" id="PF00612">
    <property type="entry name" value="IQ"/>
    <property type="match status" value="2"/>
</dbReference>
<dbReference type="Pfam" id="PF13178">
    <property type="entry name" value="DUF4005"/>
    <property type="match status" value="1"/>
</dbReference>
<feature type="compositionally biased region" description="Polar residues" evidence="9">
    <location>
        <begin position="26"/>
        <end position="36"/>
    </location>
</feature>
<dbReference type="Gene3D" id="3.60.20.10">
    <property type="entry name" value="Glutamine Phosphoribosylpyrophosphate, subunit 1, domain 1"/>
    <property type="match status" value="1"/>
</dbReference>
<dbReference type="InterPro" id="IPR000048">
    <property type="entry name" value="IQ_motif_EF-hand-BS"/>
</dbReference>
<reference evidence="11 12" key="1">
    <citation type="submission" date="2021-03" db="EMBL/GenBank/DDBJ databases">
        <authorList>
            <person name="King G.J."/>
            <person name="Bancroft I."/>
            <person name="Baten A."/>
            <person name="Bloomfield J."/>
            <person name="Borpatragohain P."/>
            <person name="He Z."/>
            <person name="Irish N."/>
            <person name="Irwin J."/>
            <person name="Liu K."/>
            <person name="Mauleon R.P."/>
            <person name="Moore J."/>
            <person name="Morris R."/>
            <person name="Ostergaard L."/>
            <person name="Wang B."/>
            <person name="Wells R."/>
        </authorList>
    </citation>
    <scope>NUCLEOTIDE SEQUENCE [LARGE SCALE GENOMIC DNA]</scope>
    <source>
        <strain evidence="11">R-o-18</strain>
        <tissue evidence="11">Leaf</tissue>
    </source>
</reference>
<dbReference type="InterPro" id="IPR016050">
    <property type="entry name" value="Proteasome_bsu_CS"/>
</dbReference>
<dbReference type="CDD" id="cd03758">
    <property type="entry name" value="proteasome_beta_type_2"/>
    <property type="match status" value="1"/>
</dbReference>
<dbReference type="EMBL" id="JADBGQ010000007">
    <property type="protein sequence ID" value="KAG5389242.1"/>
    <property type="molecule type" value="Genomic_DNA"/>
</dbReference>
<evidence type="ECO:0000259" key="10">
    <source>
        <dbReference type="Pfam" id="PF13178"/>
    </source>
</evidence>